<evidence type="ECO:0000256" key="4">
    <source>
        <dbReference type="ARBA" id="ARBA00022840"/>
    </source>
</evidence>
<accession>A0A2S5KJL7</accession>
<keyword evidence="3" id="KW-0547">Nucleotide-binding</keyword>
<evidence type="ECO:0000259" key="13">
    <source>
        <dbReference type="Pfam" id="PF00899"/>
    </source>
</evidence>
<dbReference type="Pfam" id="PF00899">
    <property type="entry name" value="ThiF"/>
    <property type="match status" value="1"/>
</dbReference>
<evidence type="ECO:0000256" key="12">
    <source>
        <dbReference type="ARBA" id="ARBA00078531"/>
    </source>
</evidence>
<evidence type="ECO:0000313" key="14">
    <source>
        <dbReference type="EMBL" id="PPC74978.1"/>
    </source>
</evidence>
<evidence type="ECO:0000256" key="3">
    <source>
        <dbReference type="ARBA" id="ARBA00022741"/>
    </source>
</evidence>
<evidence type="ECO:0000256" key="5">
    <source>
        <dbReference type="ARBA" id="ARBA00052218"/>
    </source>
</evidence>
<name>A0A2S5KJL7_9PROT</name>
<dbReference type="Gene3D" id="3.40.50.720">
    <property type="entry name" value="NAD(P)-binding Rossmann-like Domain"/>
    <property type="match status" value="1"/>
</dbReference>
<dbReference type="InterPro" id="IPR045886">
    <property type="entry name" value="ThiF/MoeB/HesA"/>
</dbReference>
<dbReference type="InterPro" id="IPR035985">
    <property type="entry name" value="Ubiquitin-activating_enz"/>
</dbReference>
<dbReference type="EC" id="2.7.7.80" evidence="8"/>
<protein>
    <recommendedName>
        <fullName evidence="9">Molybdopterin-synthase adenylyltransferase</fullName>
        <ecNumber evidence="8">2.7.7.80</ecNumber>
    </recommendedName>
    <alternativeName>
        <fullName evidence="12">MoaD protein adenylase</fullName>
    </alternativeName>
    <alternativeName>
        <fullName evidence="10">Molybdopterin-converting factor subunit 1 adenylase</fullName>
    </alternativeName>
    <alternativeName>
        <fullName evidence="11">Sulfur carrier protein MoaD adenylyltransferase</fullName>
    </alternativeName>
</protein>
<sequence>MSDKQLLRYSRHIMLPGIDLEGQERLLSSKVLIVGLGGLGCPAAQYLAAAGVGELVLVDDDVVEASNLQRQVLHGEDSLGLAKVESARRALLRLNPEVVVTALQQRLEPAEMAQWVDRVDVVIDCSDNFTTRFALNRACVAAGKPLVSGAAIRWEGQVSVFLAKAGSPCYQCLYKAGDDEQLTCSDSGVAAPLVGMIGCTQAMEALKLIVGGGTSLRGRLLVLDAFTMQWRSLALRRDPHCPVCAEAGA</sequence>
<comment type="similarity">
    <text evidence="1">Belongs to the HesA/MoeB/ThiF family.</text>
</comment>
<dbReference type="GO" id="GO:0008146">
    <property type="term" value="F:sulfotransferase activity"/>
    <property type="evidence" value="ECO:0007669"/>
    <property type="project" value="TreeGrafter"/>
</dbReference>
<dbReference type="GO" id="GO:0004792">
    <property type="term" value="F:thiosulfate-cyanide sulfurtransferase activity"/>
    <property type="evidence" value="ECO:0007669"/>
    <property type="project" value="TreeGrafter"/>
</dbReference>
<dbReference type="Proteomes" id="UP000238196">
    <property type="component" value="Unassembled WGS sequence"/>
</dbReference>
<evidence type="ECO:0000256" key="7">
    <source>
        <dbReference type="ARBA" id="ARBA00063809"/>
    </source>
</evidence>
<dbReference type="GO" id="GO:0061605">
    <property type="term" value="F:molybdopterin-synthase adenylyltransferase activity"/>
    <property type="evidence" value="ECO:0007669"/>
    <property type="project" value="UniProtKB-EC"/>
</dbReference>
<keyword evidence="2" id="KW-0808">Transferase</keyword>
<gene>
    <name evidence="14" type="ORF">C4K68_23415</name>
</gene>
<evidence type="ECO:0000256" key="9">
    <source>
        <dbReference type="ARBA" id="ARBA00073635"/>
    </source>
</evidence>
<reference evidence="14 15" key="1">
    <citation type="submission" date="2018-02" db="EMBL/GenBank/DDBJ databases">
        <title>novel marine gammaproteobacteria from coastal saline agro ecosystem.</title>
        <authorList>
            <person name="Krishnan R."/>
            <person name="Ramesh Kumar N."/>
        </authorList>
    </citation>
    <scope>NUCLEOTIDE SEQUENCE [LARGE SCALE GENOMIC DNA]</scope>
    <source>
        <strain evidence="14 15">228</strain>
    </source>
</reference>
<dbReference type="EMBL" id="PRLP01000122">
    <property type="protein sequence ID" value="PPC74978.1"/>
    <property type="molecule type" value="Genomic_DNA"/>
</dbReference>
<dbReference type="AlphaFoldDB" id="A0A2S5KJL7"/>
<feature type="domain" description="THIF-type NAD/FAD binding fold" evidence="13">
    <location>
        <begin position="9"/>
        <end position="243"/>
    </location>
</feature>
<evidence type="ECO:0000256" key="1">
    <source>
        <dbReference type="ARBA" id="ARBA00009919"/>
    </source>
</evidence>
<dbReference type="NCBIfam" id="NF004281">
    <property type="entry name" value="PRK05690.1"/>
    <property type="match status" value="1"/>
</dbReference>
<evidence type="ECO:0000256" key="11">
    <source>
        <dbReference type="ARBA" id="ARBA00075328"/>
    </source>
</evidence>
<keyword evidence="14" id="KW-0548">Nucleotidyltransferase</keyword>
<dbReference type="OrthoDB" id="9804286at2"/>
<dbReference type="CDD" id="cd00757">
    <property type="entry name" value="ThiF_MoeB_HesA_family"/>
    <property type="match status" value="1"/>
</dbReference>
<dbReference type="InterPro" id="IPR000594">
    <property type="entry name" value="ThiF_NAD_FAD-bd"/>
</dbReference>
<dbReference type="GO" id="GO:0008641">
    <property type="term" value="F:ubiquitin-like modifier activating enzyme activity"/>
    <property type="evidence" value="ECO:0007669"/>
    <property type="project" value="InterPro"/>
</dbReference>
<dbReference type="PANTHER" id="PTHR10953:SF102">
    <property type="entry name" value="ADENYLYLTRANSFERASE AND SULFURTRANSFERASE MOCS3"/>
    <property type="match status" value="1"/>
</dbReference>
<dbReference type="GO" id="GO:0005829">
    <property type="term" value="C:cytosol"/>
    <property type="evidence" value="ECO:0007669"/>
    <property type="project" value="TreeGrafter"/>
</dbReference>
<evidence type="ECO:0000256" key="2">
    <source>
        <dbReference type="ARBA" id="ARBA00022679"/>
    </source>
</evidence>
<evidence type="ECO:0000256" key="8">
    <source>
        <dbReference type="ARBA" id="ARBA00066884"/>
    </source>
</evidence>
<comment type="catalytic activity">
    <reaction evidence="5">
        <text>[molybdopterin-synthase sulfur-carrier protein]-C-terminal Gly-Gly + ATP + H(+) = [molybdopterin-synthase sulfur-carrier protein]-C-terminal Gly-Gly-AMP + diphosphate</text>
        <dbReference type="Rhea" id="RHEA:43616"/>
        <dbReference type="Rhea" id="RHEA-COMP:12159"/>
        <dbReference type="Rhea" id="RHEA-COMP:12202"/>
        <dbReference type="ChEBI" id="CHEBI:15378"/>
        <dbReference type="ChEBI" id="CHEBI:30616"/>
        <dbReference type="ChEBI" id="CHEBI:33019"/>
        <dbReference type="ChEBI" id="CHEBI:90618"/>
        <dbReference type="ChEBI" id="CHEBI:90778"/>
        <dbReference type="EC" id="2.7.7.80"/>
    </reaction>
</comment>
<dbReference type="FunFam" id="3.40.50.720:FF:000033">
    <property type="entry name" value="Adenylyltransferase and sulfurtransferase MOCS3"/>
    <property type="match status" value="1"/>
</dbReference>
<comment type="function">
    <text evidence="6">Catalyzes the adenylation by ATP of the carboxyl group of the C-terminal glycine of sulfur carrier protein MoaD.</text>
</comment>
<dbReference type="SUPFAM" id="SSF69572">
    <property type="entry name" value="Activating enzymes of the ubiquitin-like proteins"/>
    <property type="match status" value="1"/>
</dbReference>
<organism evidence="14 15">
    <name type="scientific">Proteobacteria bacterium 228</name>
    <dbReference type="NCBI Taxonomy" id="2083153"/>
    <lineage>
        <taxon>Bacteria</taxon>
        <taxon>Pseudomonadati</taxon>
        <taxon>Pseudomonadota</taxon>
    </lineage>
</organism>
<evidence type="ECO:0000256" key="10">
    <source>
        <dbReference type="ARBA" id="ARBA00075110"/>
    </source>
</evidence>
<comment type="caution">
    <text evidence="14">The sequence shown here is derived from an EMBL/GenBank/DDBJ whole genome shotgun (WGS) entry which is preliminary data.</text>
</comment>
<comment type="subunit">
    <text evidence="7">Homodimer. Forms a stable heterotetrameric complex of 2 MoeB and 2 MoaD during adenylation of MoaD.</text>
</comment>
<dbReference type="PANTHER" id="PTHR10953">
    <property type="entry name" value="UBIQUITIN-ACTIVATING ENZYME E1"/>
    <property type="match status" value="1"/>
</dbReference>
<evidence type="ECO:0000313" key="15">
    <source>
        <dbReference type="Proteomes" id="UP000238196"/>
    </source>
</evidence>
<dbReference type="GO" id="GO:0005524">
    <property type="term" value="F:ATP binding"/>
    <property type="evidence" value="ECO:0007669"/>
    <property type="project" value="UniProtKB-KW"/>
</dbReference>
<evidence type="ECO:0000256" key="6">
    <source>
        <dbReference type="ARBA" id="ARBA00055169"/>
    </source>
</evidence>
<keyword evidence="4" id="KW-0067">ATP-binding</keyword>
<proteinExistence type="inferred from homology"/>